<dbReference type="EMBL" id="JNAM01000002">
    <property type="protein sequence ID" value="KGF98820.1"/>
    <property type="molecule type" value="Genomic_DNA"/>
</dbReference>
<dbReference type="STRING" id="74545.EU96_0128"/>
<evidence type="ECO:0000313" key="1">
    <source>
        <dbReference type="EMBL" id="KGF98820.1"/>
    </source>
</evidence>
<name>A0A0A2AB46_PROMR</name>
<organism evidence="1 2">
    <name type="scientific">Prochlorococcus marinus str. MIT 9302</name>
    <dbReference type="NCBI Taxonomy" id="74545"/>
    <lineage>
        <taxon>Bacteria</taxon>
        <taxon>Bacillati</taxon>
        <taxon>Cyanobacteriota</taxon>
        <taxon>Cyanophyceae</taxon>
        <taxon>Synechococcales</taxon>
        <taxon>Prochlorococcaceae</taxon>
        <taxon>Prochlorococcus</taxon>
    </lineage>
</organism>
<reference evidence="2" key="1">
    <citation type="journal article" date="2014" name="Sci. Data">
        <title>Genomes of diverse isolates of the marine cyanobacterium Prochlorococcus.</title>
        <authorList>
            <person name="Biller S."/>
            <person name="Berube P."/>
            <person name="Thompson J."/>
            <person name="Kelly L."/>
            <person name="Roggensack S."/>
            <person name="Awad L."/>
            <person name="Roache-Johnson K."/>
            <person name="Ding H."/>
            <person name="Giovannoni S.J."/>
            <person name="Moore L.R."/>
            <person name="Chisholm S.W."/>
        </authorList>
    </citation>
    <scope>NUCLEOTIDE SEQUENCE [LARGE SCALE GENOMIC DNA]</scope>
    <source>
        <strain evidence="2">MIT 9302</strain>
    </source>
</reference>
<protein>
    <submittedName>
        <fullName evidence="1">Uncharacterized protein</fullName>
    </submittedName>
</protein>
<proteinExistence type="predicted"/>
<dbReference type="AlphaFoldDB" id="A0A0A2AB46"/>
<comment type="caution">
    <text evidence="1">The sequence shown here is derived from an EMBL/GenBank/DDBJ whole genome shotgun (WGS) entry which is preliminary data.</text>
</comment>
<evidence type="ECO:0000313" key="2">
    <source>
        <dbReference type="Proteomes" id="UP000030445"/>
    </source>
</evidence>
<dbReference type="Proteomes" id="UP000030445">
    <property type="component" value="Unassembled WGS sequence"/>
</dbReference>
<gene>
    <name evidence="1" type="ORF">EU96_0128</name>
</gene>
<sequence length="47" mass="5282">MPNTCQVNTCAGLSHSSFLAANSNKQFFIFISFTLENNFLMSIEIYS</sequence>
<accession>A0A0A2AB46</accession>